<keyword evidence="2" id="KW-1185">Reference proteome</keyword>
<dbReference type="Proteomes" id="UP000307808">
    <property type="component" value="Unassembled WGS sequence"/>
</dbReference>
<evidence type="ECO:0000313" key="2">
    <source>
        <dbReference type="Proteomes" id="UP000307808"/>
    </source>
</evidence>
<accession>A0A4U2YRG4</accession>
<reference evidence="1 2" key="1">
    <citation type="submission" date="2019-04" db="EMBL/GenBank/DDBJ databases">
        <authorList>
            <person name="Dong K."/>
        </authorList>
    </citation>
    <scope>NUCLEOTIDE SEQUENCE [LARGE SCALE GENOMIC DNA]</scope>
    <source>
        <strain evidence="2">dk3543</strain>
    </source>
</reference>
<gene>
    <name evidence="1" type="ORF">FC770_02175</name>
</gene>
<evidence type="ECO:0000313" key="1">
    <source>
        <dbReference type="EMBL" id="TKI64007.1"/>
    </source>
</evidence>
<dbReference type="EMBL" id="SZPY01000001">
    <property type="protein sequence ID" value="TKI64007.1"/>
    <property type="molecule type" value="Genomic_DNA"/>
</dbReference>
<dbReference type="AlphaFoldDB" id="A0A4U2YRG4"/>
<protein>
    <submittedName>
        <fullName evidence="1">Uncharacterized protein</fullName>
    </submittedName>
</protein>
<sequence>MVRTLLDGRNVLVTDRSFEDPERRDLVAEAFRRTLPGLVVDQVTMGGGAPPAEPAPNPHPGIVIDADVYGDAEWSSHERIVVTADAPREVLVAALEKAAYRMTFVGDNGRVYEDVVDAEMEDVYTPDWFSEVKVDERGDAGFYIDCNGAIEDPMAARFKEILVEELVRAGIERAHVRVP</sequence>
<comment type="caution">
    <text evidence="1">The sequence shown here is derived from an EMBL/GenBank/DDBJ whole genome shotgun (WGS) entry which is preliminary data.</text>
</comment>
<name>A0A4U2YRG4_9ACTN</name>
<proteinExistence type="predicted"/>
<organism evidence="1 2">
    <name type="scientific">Nocardioides jishulii</name>
    <dbReference type="NCBI Taxonomy" id="2575440"/>
    <lineage>
        <taxon>Bacteria</taxon>
        <taxon>Bacillati</taxon>
        <taxon>Actinomycetota</taxon>
        <taxon>Actinomycetes</taxon>
        <taxon>Propionibacteriales</taxon>
        <taxon>Nocardioidaceae</taxon>
        <taxon>Nocardioides</taxon>
    </lineage>
</organism>